<gene>
    <name evidence="2" type="ORF">ISF26_05390</name>
</gene>
<dbReference type="PANTHER" id="PTHR33933:SF1">
    <property type="entry name" value="PROTEIN ADENYLYLTRANSFERASE MNTA-RELATED"/>
    <property type="match status" value="1"/>
</dbReference>
<dbReference type="SUPFAM" id="SSF81301">
    <property type="entry name" value="Nucleotidyltransferase"/>
    <property type="match status" value="1"/>
</dbReference>
<dbReference type="Proteomes" id="UP001054846">
    <property type="component" value="Chromosome"/>
</dbReference>
<dbReference type="EMBL" id="CP063845">
    <property type="protein sequence ID" value="UFP95674.1"/>
    <property type="molecule type" value="Genomic_DNA"/>
</dbReference>
<dbReference type="Gene3D" id="3.30.460.10">
    <property type="entry name" value="Beta Polymerase, domain 2"/>
    <property type="match status" value="1"/>
</dbReference>
<name>A0ABY3PPY6_9CYAN</name>
<proteinExistence type="predicted"/>
<dbReference type="Pfam" id="PF01909">
    <property type="entry name" value="NTP_transf_2"/>
    <property type="match status" value="1"/>
</dbReference>
<accession>A0ABY3PPY6</accession>
<sequence>MADSFTADFAVEPLSSKQLGRLLADLRSELETLYGPRLVRSVLFGSYARGAAGSESDVDVLTVLTDPVDPMLEIERTGALVGRLLSEHGKLVGLLAVGKSVYDAGGWSLVENVREEGLEF</sequence>
<keyword evidence="3" id="KW-1185">Reference proteome</keyword>
<evidence type="ECO:0000259" key="1">
    <source>
        <dbReference type="Pfam" id="PF01909"/>
    </source>
</evidence>
<evidence type="ECO:0000313" key="3">
    <source>
        <dbReference type="Proteomes" id="UP001054846"/>
    </source>
</evidence>
<dbReference type="InterPro" id="IPR002934">
    <property type="entry name" value="Polymerase_NTP_transf_dom"/>
</dbReference>
<dbReference type="CDD" id="cd05403">
    <property type="entry name" value="NT_KNTase_like"/>
    <property type="match status" value="1"/>
</dbReference>
<dbReference type="RefSeq" id="WP_230842896.1">
    <property type="nucleotide sequence ID" value="NZ_CP063845.1"/>
</dbReference>
<feature type="domain" description="Polymerase nucleotidyl transferase" evidence="1">
    <location>
        <begin position="25"/>
        <end position="70"/>
    </location>
</feature>
<evidence type="ECO:0000313" key="2">
    <source>
        <dbReference type="EMBL" id="UFP95674.1"/>
    </source>
</evidence>
<dbReference type="InterPro" id="IPR043519">
    <property type="entry name" value="NT_sf"/>
</dbReference>
<reference evidence="2 3" key="1">
    <citation type="journal article" date="2021" name="Genome Biol. Evol.">
        <title>Complete Genome Sequencing of a Novel Gloeobacter Species from a Waterfall Cave in Mexico.</title>
        <authorList>
            <person name="Saw J.H."/>
            <person name="Cardona T."/>
            <person name="Montejano G."/>
        </authorList>
    </citation>
    <scope>NUCLEOTIDE SEQUENCE [LARGE SCALE GENOMIC DNA]</scope>
    <source>
        <strain evidence="2">MG652769</strain>
    </source>
</reference>
<dbReference type="PANTHER" id="PTHR33933">
    <property type="entry name" value="NUCLEOTIDYLTRANSFERASE"/>
    <property type="match status" value="1"/>
</dbReference>
<organism evidence="2 3">
    <name type="scientific">Gloeobacter morelensis MG652769</name>
    <dbReference type="NCBI Taxonomy" id="2781736"/>
    <lineage>
        <taxon>Bacteria</taxon>
        <taxon>Bacillati</taxon>
        <taxon>Cyanobacteriota</taxon>
        <taxon>Cyanophyceae</taxon>
        <taxon>Gloeobacterales</taxon>
        <taxon>Gloeobacteraceae</taxon>
        <taxon>Gloeobacter</taxon>
        <taxon>Gloeobacter morelensis</taxon>
    </lineage>
</organism>
<dbReference type="InterPro" id="IPR052548">
    <property type="entry name" value="Type_VII_TA_antitoxin"/>
</dbReference>
<protein>
    <submittedName>
        <fullName evidence="2">Nucleotidyltransferase domain-containing protein</fullName>
    </submittedName>
</protein>